<evidence type="ECO:0000256" key="13">
    <source>
        <dbReference type="PIRSR" id="PIRSR001365-2"/>
    </source>
</evidence>
<evidence type="ECO:0000256" key="3">
    <source>
        <dbReference type="ARBA" id="ARBA00006324"/>
    </source>
</evidence>
<keyword evidence="7 11" id="KW-0456">Lyase</keyword>
<reference evidence="15" key="1">
    <citation type="journal article" date="2008" name="Insect Biochem. Mol. Biol.">
        <title>The genome of a lepidopteran model insect, the silkworm Bombyx mori.</title>
        <authorList>
            <consortium name="International Silkworm Genome Consortium"/>
        </authorList>
    </citation>
    <scope>NUCLEOTIDE SEQUENCE [LARGE SCALE GENOMIC DNA]</scope>
    <source>
        <strain evidence="15">p50T</strain>
    </source>
</reference>
<dbReference type="GO" id="GO:0008747">
    <property type="term" value="F:N-acetylneuraminate lyase activity"/>
    <property type="evidence" value="ECO:0007669"/>
    <property type="project" value="UniProtKB-EC"/>
</dbReference>
<dbReference type="RefSeq" id="XP_004923369.1">
    <property type="nucleotide sequence ID" value="XM_004923312.5"/>
</dbReference>
<dbReference type="Gene3D" id="3.20.20.70">
    <property type="entry name" value="Aldolase class I"/>
    <property type="match status" value="1"/>
</dbReference>
<dbReference type="EnsemblMetazoa" id="XM_004923312.4">
    <property type="protein sequence ID" value="XP_004923369.1"/>
    <property type="gene ID" value="LOC101743965"/>
</dbReference>
<evidence type="ECO:0000256" key="10">
    <source>
        <dbReference type="ARBA" id="ARBA00044906"/>
    </source>
</evidence>
<dbReference type="InterPro" id="IPR002220">
    <property type="entry name" value="DapA-like"/>
</dbReference>
<reference evidence="14" key="2">
    <citation type="submission" date="2022-06" db="UniProtKB">
        <authorList>
            <consortium name="EnsemblMetazoa"/>
        </authorList>
    </citation>
    <scope>IDENTIFICATION</scope>
    <source>
        <strain evidence="14">p50T (Dazao)</strain>
    </source>
</reference>
<accession>A0A8R2AJ50</accession>
<dbReference type="PRINTS" id="PR00146">
    <property type="entry name" value="DHPICSNTHASE"/>
</dbReference>
<evidence type="ECO:0000313" key="15">
    <source>
        <dbReference type="Proteomes" id="UP000005204"/>
    </source>
</evidence>
<protein>
    <recommendedName>
        <fullName evidence="5">N-acetylneuraminate lyase</fullName>
        <ecNumber evidence="5">4.1.3.3</ecNumber>
    </recommendedName>
</protein>
<dbReference type="EC" id="4.1.3.3" evidence="5"/>
<evidence type="ECO:0000256" key="5">
    <source>
        <dbReference type="ARBA" id="ARBA00012911"/>
    </source>
</evidence>
<dbReference type="AlphaFoldDB" id="A0A8R2AJ50"/>
<sequence>MIDFETRGLMPPVFTPLNDDLTINYAAIPGYAKYMAEAGFKCVLVGGTTGEHMSLNVADRKKVIEEWVKAGRSTGLHIQVQVGGAPLPDVQELAAFCQKNGVGSILTLPELYFKPSNVDELVSYVALVAGAAPKLPVLYYHIPSMTRVEINMPAFVTEASKKIPNFAGIKFTSNDLSEASQVLRAMSEKKALFLGADTLLAPAALLGIKSSIGTSFNLFPKIAHAILSAVQNKDVETARALQHKLCLAIESLTKEGPWVPVMKAGMEIVTGIRVGPPSLPQKPLSSEAIERIRGRLRVLDVA</sequence>
<evidence type="ECO:0000256" key="9">
    <source>
        <dbReference type="ARBA" id="ARBA00023277"/>
    </source>
</evidence>
<keyword evidence="8" id="KW-0704">Schiff base</keyword>
<keyword evidence="15" id="KW-1185">Reference proteome</keyword>
<feature type="binding site" evidence="13">
    <location>
        <position position="49"/>
    </location>
    <ligand>
        <name>pyruvate</name>
        <dbReference type="ChEBI" id="CHEBI:15361"/>
    </ligand>
</feature>
<keyword evidence="6" id="KW-0963">Cytoplasm</keyword>
<feature type="active site" description="Schiff-base intermediate with substrate" evidence="12">
    <location>
        <position position="170"/>
    </location>
</feature>
<evidence type="ECO:0000256" key="1">
    <source>
        <dbReference type="ARBA" id="ARBA00004496"/>
    </source>
</evidence>
<dbReference type="SUPFAM" id="SSF51569">
    <property type="entry name" value="Aldolase"/>
    <property type="match status" value="1"/>
</dbReference>
<organism evidence="14 15">
    <name type="scientific">Bombyx mori</name>
    <name type="common">Silk moth</name>
    <dbReference type="NCBI Taxonomy" id="7091"/>
    <lineage>
        <taxon>Eukaryota</taxon>
        <taxon>Metazoa</taxon>
        <taxon>Ecdysozoa</taxon>
        <taxon>Arthropoda</taxon>
        <taxon>Hexapoda</taxon>
        <taxon>Insecta</taxon>
        <taxon>Pterygota</taxon>
        <taxon>Neoptera</taxon>
        <taxon>Endopterygota</taxon>
        <taxon>Lepidoptera</taxon>
        <taxon>Glossata</taxon>
        <taxon>Ditrysia</taxon>
        <taxon>Bombycoidea</taxon>
        <taxon>Bombycidae</taxon>
        <taxon>Bombycinae</taxon>
        <taxon>Bombyx</taxon>
    </lineage>
</organism>
<dbReference type="PANTHER" id="PTHR12128">
    <property type="entry name" value="DIHYDRODIPICOLINATE SYNTHASE"/>
    <property type="match status" value="1"/>
</dbReference>
<dbReference type="PIRSF" id="PIRSF001365">
    <property type="entry name" value="DHDPS"/>
    <property type="match status" value="1"/>
</dbReference>
<evidence type="ECO:0000256" key="12">
    <source>
        <dbReference type="PIRSR" id="PIRSR001365-1"/>
    </source>
</evidence>
<comment type="pathway">
    <text evidence="2">Amino-sugar metabolism; N-acetylneuraminate degradation.</text>
</comment>
<evidence type="ECO:0000256" key="6">
    <source>
        <dbReference type="ARBA" id="ARBA00022490"/>
    </source>
</evidence>
<dbReference type="InterPro" id="IPR013785">
    <property type="entry name" value="Aldolase_TIM"/>
</dbReference>
<evidence type="ECO:0000256" key="8">
    <source>
        <dbReference type="ARBA" id="ARBA00023270"/>
    </source>
</evidence>
<dbReference type="PANTHER" id="PTHR12128:SF21">
    <property type="entry name" value="N-ACETYLNEURAMINATE LYASE"/>
    <property type="match status" value="1"/>
</dbReference>
<proteinExistence type="inferred from homology"/>
<comment type="subcellular location">
    <subcellularLocation>
        <location evidence="1">Cytoplasm</location>
    </subcellularLocation>
</comment>
<comment type="subunit">
    <text evidence="4">Homotetramer.</text>
</comment>
<dbReference type="Pfam" id="PF00701">
    <property type="entry name" value="DHDPS"/>
    <property type="match status" value="1"/>
</dbReference>
<dbReference type="SMART" id="SM01130">
    <property type="entry name" value="DHDPS"/>
    <property type="match status" value="1"/>
</dbReference>
<comment type="catalytic activity">
    <reaction evidence="10">
        <text>aceneuramate = aldehydo-N-acetyl-D-mannosamine + pyruvate</text>
        <dbReference type="Rhea" id="RHEA:23296"/>
        <dbReference type="ChEBI" id="CHEBI:15361"/>
        <dbReference type="ChEBI" id="CHEBI:17122"/>
        <dbReference type="ChEBI" id="CHEBI:173083"/>
        <dbReference type="EC" id="4.1.3.3"/>
    </reaction>
</comment>
<evidence type="ECO:0000256" key="11">
    <source>
        <dbReference type="PIRNR" id="PIRNR001365"/>
    </source>
</evidence>
<feature type="active site" description="Proton donor/acceptor" evidence="12">
    <location>
        <position position="140"/>
    </location>
</feature>
<evidence type="ECO:0000256" key="2">
    <source>
        <dbReference type="ARBA" id="ARBA00004878"/>
    </source>
</evidence>
<dbReference type="GeneID" id="101743965"/>
<feature type="binding site" evidence="13">
    <location>
        <position position="212"/>
    </location>
    <ligand>
        <name>pyruvate</name>
        <dbReference type="ChEBI" id="CHEBI:15361"/>
    </ligand>
</feature>
<keyword evidence="9" id="KW-0119">Carbohydrate metabolism</keyword>
<evidence type="ECO:0000256" key="4">
    <source>
        <dbReference type="ARBA" id="ARBA00011881"/>
    </source>
</evidence>
<comment type="similarity">
    <text evidence="3">Belongs to the DapA family. NanA subfamily.</text>
</comment>
<evidence type="ECO:0000313" key="14">
    <source>
        <dbReference type="EnsemblMetazoa" id="XP_004923369.1"/>
    </source>
</evidence>
<evidence type="ECO:0000256" key="7">
    <source>
        <dbReference type="ARBA" id="ARBA00023239"/>
    </source>
</evidence>
<dbReference type="GO" id="GO:0005737">
    <property type="term" value="C:cytoplasm"/>
    <property type="evidence" value="ECO:0007669"/>
    <property type="project" value="UniProtKB-SubCell"/>
</dbReference>
<name>A0A8R2AJ50_BOMMO</name>
<dbReference type="Proteomes" id="UP000005204">
    <property type="component" value="Unassembled WGS sequence"/>
</dbReference>